<accession>A0ABV0UEK2</accession>
<protein>
    <submittedName>
        <fullName evidence="2">Uncharacterized protein</fullName>
    </submittedName>
</protein>
<evidence type="ECO:0000313" key="3">
    <source>
        <dbReference type="Proteomes" id="UP001482620"/>
    </source>
</evidence>
<proteinExistence type="predicted"/>
<feature type="compositionally biased region" description="Polar residues" evidence="1">
    <location>
        <begin position="30"/>
        <end position="43"/>
    </location>
</feature>
<gene>
    <name evidence="2" type="ORF">ILYODFUR_008515</name>
</gene>
<dbReference type="EMBL" id="JAHRIQ010070088">
    <property type="protein sequence ID" value="MEQ2243595.1"/>
    <property type="molecule type" value="Genomic_DNA"/>
</dbReference>
<dbReference type="Proteomes" id="UP001482620">
    <property type="component" value="Unassembled WGS sequence"/>
</dbReference>
<comment type="caution">
    <text evidence="2">The sequence shown here is derived from an EMBL/GenBank/DDBJ whole genome shotgun (WGS) entry which is preliminary data.</text>
</comment>
<sequence length="122" mass="13922">MLPYNRCHWALGPQTASKEGEVSCPRAGVQTDNPQPNHKRNLSTLQRKPPHIELVYCNLSSTEQHQVNSLRIYLLKTWILNLIAPGDLTTITHPRKQTNEAEEKNCFPDYSGWVLMVPDSRS</sequence>
<evidence type="ECO:0000256" key="1">
    <source>
        <dbReference type="SAM" id="MobiDB-lite"/>
    </source>
</evidence>
<keyword evidence="3" id="KW-1185">Reference proteome</keyword>
<organism evidence="2 3">
    <name type="scientific">Ilyodon furcidens</name>
    <name type="common">goldbreast splitfin</name>
    <dbReference type="NCBI Taxonomy" id="33524"/>
    <lineage>
        <taxon>Eukaryota</taxon>
        <taxon>Metazoa</taxon>
        <taxon>Chordata</taxon>
        <taxon>Craniata</taxon>
        <taxon>Vertebrata</taxon>
        <taxon>Euteleostomi</taxon>
        <taxon>Actinopterygii</taxon>
        <taxon>Neopterygii</taxon>
        <taxon>Teleostei</taxon>
        <taxon>Neoteleostei</taxon>
        <taxon>Acanthomorphata</taxon>
        <taxon>Ovalentaria</taxon>
        <taxon>Atherinomorphae</taxon>
        <taxon>Cyprinodontiformes</taxon>
        <taxon>Goodeidae</taxon>
        <taxon>Ilyodon</taxon>
    </lineage>
</organism>
<feature type="region of interest" description="Disordered" evidence="1">
    <location>
        <begin position="18"/>
        <end position="43"/>
    </location>
</feature>
<evidence type="ECO:0000313" key="2">
    <source>
        <dbReference type="EMBL" id="MEQ2243595.1"/>
    </source>
</evidence>
<name>A0ABV0UEK2_9TELE</name>
<reference evidence="2 3" key="1">
    <citation type="submission" date="2021-06" db="EMBL/GenBank/DDBJ databases">
        <authorList>
            <person name="Palmer J.M."/>
        </authorList>
    </citation>
    <scope>NUCLEOTIDE SEQUENCE [LARGE SCALE GENOMIC DNA]</scope>
    <source>
        <strain evidence="3">if_2019</strain>
        <tissue evidence="2">Muscle</tissue>
    </source>
</reference>